<dbReference type="AlphaFoldDB" id="A0AAN8S0H2"/>
<evidence type="ECO:0000313" key="2">
    <source>
        <dbReference type="Proteomes" id="UP001372834"/>
    </source>
</evidence>
<protein>
    <submittedName>
        <fullName evidence="1">Uncharacterized protein</fullName>
    </submittedName>
</protein>
<gene>
    <name evidence="1" type="ORF">RUM43_010814</name>
</gene>
<comment type="caution">
    <text evidence="1">The sequence shown here is derived from an EMBL/GenBank/DDBJ whole genome shotgun (WGS) entry which is preliminary data.</text>
</comment>
<proteinExistence type="predicted"/>
<sequence length="98" mass="10957">MVSGAGRGFALRDVKKRRISCLSLQLRDETLSWCGSVLILRLFAEVNELTPWSSSRSQVAAAIHLRPRSRIGKFKRKSVDCRGTNAMAVVRIAVYSYS</sequence>
<reference evidence="1 2" key="1">
    <citation type="submission" date="2023-10" db="EMBL/GenBank/DDBJ databases">
        <title>Genomes of two closely related lineages of the louse Polyplax serrata with different host specificities.</title>
        <authorList>
            <person name="Martinu J."/>
            <person name="Tarabai H."/>
            <person name="Stefka J."/>
            <person name="Hypsa V."/>
        </authorList>
    </citation>
    <scope>NUCLEOTIDE SEQUENCE [LARGE SCALE GENOMIC DNA]</scope>
    <source>
        <strain evidence="1">HR10_N</strain>
    </source>
</reference>
<organism evidence="1 2">
    <name type="scientific">Polyplax serrata</name>
    <name type="common">Common mouse louse</name>
    <dbReference type="NCBI Taxonomy" id="468196"/>
    <lineage>
        <taxon>Eukaryota</taxon>
        <taxon>Metazoa</taxon>
        <taxon>Ecdysozoa</taxon>
        <taxon>Arthropoda</taxon>
        <taxon>Hexapoda</taxon>
        <taxon>Insecta</taxon>
        <taxon>Pterygota</taxon>
        <taxon>Neoptera</taxon>
        <taxon>Paraneoptera</taxon>
        <taxon>Psocodea</taxon>
        <taxon>Troctomorpha</taxon>
        <taxon>Phthiraptera</taxon>
        <taxon>Anoplura</taxon>
        <taxon>Polyplacidae</taxon>
        <taxon>Polyplax</taxon>
    </lineage>
</organism>
<dbReference type="EMBL" id="JAWJWE010000039">
    <property type="protein sequence ID" value="KAK6620522.1"/>
    <property type="molecule type" value="Genomic_DNA"/>
</dbReference>
<accession>A0AAN8S0H2</accession>
<name>A0AAN8S0H2_POLSC</name>
<dbReference type="Proteomes" id="UP001372834">
    <property type="component" value="Unassembled WGS sequence"/>
</dbReference>
<evidence type="ECO:0000313" key="1">
    <source>
        <dbReference type="EMBL" id="KAK6620522.1"/>
    </source>
</evidence>